<name>A0A6A7C8M2_9PEZI</name>
<proteinExistence type="predicted"/>
<keyword evidence="2" id="KW-0378">Hydrolase</keyword>
<dbReference type="GO" id="GO:0016787">
    <property type="term" value="F:hydrolase activity"/>
    <property type="evidence" value="ECO:0007669"/>
    <property type="project" value="UniProtKB-KW"/>
</dbReference>
<accession>A0A6A7C8M2</accession>
<gene>
    <name evidence="2" type="ORF">K470DRAFT_210932</name>
</gene>
<evidence type="ECO:0000259" key="1">
    <source>
        <dbReference type="Pfam" id="PF12146"/>
    </source>
</evidence>
<evidence type="ECO:0000313" key="3">
    <source>
        <dbReference type="Proteomes" id="UP000799421"/>
    </source>
</evidence>
<dbReference type="OrthoDB" id="10249433at2759"/>
<dbReference type="AlphaFoldDB" id="A0A6A7C8M2"/>
<dbReference type="EMBL" id="MU005961">
    <property type="protein sequence ID" value="KAF2863325.1"/>
    <property type="molecule type" value="Genomic_DNA"/>
</dbReference>
<organism evidence="2 3">
    <name type="scientific">Piedraia hortae CBS 480.64</name>
    <dbReference type="NCBI Taxonomy" id="1314780"/>
    <lineage>
        <taxon>Eukaryota</taxon>
        <taxon>Fungi</taxon>
        <taxon>Dikarya</taxon>
        <taxon>Ascomycota</taxon>
        <taxon>Pezizomycotina</taxon>
        <taxon>Dothideomycetes</taxon>
        <taxon>Dothideomycetidae</taxon>
        <taxon>Capnodiales</taxon>
        <taxon>Piedraiaceae</taxon>
        <taxon>Piedraia</taxon>
    </lineage>
</organism>
<dbReference type="PANTHER" id="PTHR11614">
    <property type="entry name" value="PHOSPHOLIPASE-RELATED"/>
    <property type="match status" value="1"/>
</dbReference>
<protein>
    <submittedName>
        <fullName evidence="2">Alpha/beta-hydrolase</fullName>
    </submittedName>
</protein>
<reference evidence="2" key="1">
    <citation type="journal article" date="2020" name="Stud. Mycol.">
        <title>101 Dothideomycetes genomes: a test case for predicting lifestyles and emergence of pathogens.</title>
        <authorList>
            <person name="Haridas S."/>
            <person name="Albert R."/>
            <person name="Binder M."/>
            <person name="Bloem J."/>
            <person name="Labutti K."/>
            <person name="Salamov A."/>
            <person name="Andreopoulos B."/>
            <person name="Baker S."/>
            <person name="Barry K."/>
            <person name="Bills G."/>
            <person name="Bluhm B."/>
            <person name="Cannon C."/>
            <person name="Castanera R."/>
            <person name="Culley D."/>
            <person name="Daum C."/>
            <person name="Ezra D."/>
            <person name="Gonzalez J."/>
            <person name="Henrissat B."/>
            <person name="Kuo A."/>
            <person name="Liang C."/>
            <person name="Lipzen A."/>
            <person name="Lutzoni F."/>
            <person name="Magnuson J."/>
            <person name="Mondo S."/>
            <person name="Nolan M."/>
            <person name="Ohm R."/>
            <person name="Pangilinan J."/>
            <person name="Park H.-J."/>
            <person name="Ramirez L."/>
            <person name="Alfaro M."/>
            <person name="Sun H."/>
            <person name="Tritt A."/>
            <person name="Yoshinaga Y."/>
            <person name="Zwiers L.-H."/>
            <person name="Turgeon B."/>
            <person name="Goodwin S."/>
            <person name="Spatafora J."/>
            <person name="Crous P."/>
            <person name="Grigoriev I."/>
        </authorList>
    </citation>
    <scope>NUCLEOTIDE SEQUENCE</scope>
    <source>
        <strain evidence="2">CBS 480.64</strain>
    </source>
</reference>
<dbReference type="InterPro" id="IPR022742">
    <property type="entry name" value="Hydrolase_4"/>
</dbReference>
<dbReference type="SUPFAM" id="SSF53474">
    <property type="entry name" value="alpha/beta-Hydrolases"/>
    <property type="match status" value="1"/>
</dbReference>
<dbReference type="InterPro" id="IPR051044">
    <property type="entry name" value="MAG_DAG_Lipase"/>
</dbReference>
<keyword evidence="3" id="KW-1185">Reference proteome</keyword>
<dbReference type="Gene3D" id="3.40.50.1820">
    <property type="entry name" value="alpha/beta hydrolase"/>
    <property type="match status" value="1"/>
</dbReference>
<dbReference type="Proteomes" id="UP000799421">
    <property type="component" value="Unassembled WGS sequence"/>
</dbReference>
<dbReference type="InterPro" id="IPR029058">
    <property type="entry name" value="AB_hydrolase_fold"/>
</dbReference>
<dbReference type="Pfam" id="PF12146">
    <property type="entry name" value="Hydrolase_4"/>
    <property type="match status" value="1"/>
</dbReference>
<evidence type="ECO:0000313" key="2">
    <source>
        <dbReference type="EMBL" id="KAF2863325.1"/>
    </source>
</evidence>
<sequence length="314" mass="34843">MGNSYTTEEGSLVTPDGQELYTKTWRPVASIPVKARLVFLHGFSDHCNFHGPLFPTLAHSGIITYTFDQRGWGRSALLPQDRGKCGGTQQVMDDISFFVRHTLSQQSDQHLPLFMMGHSMGGQETLYYAAAGPKDILSKIRGFIVEAPFVALHPKAQPFRITVMLGRVAAMVLPHMQKMQKLDSSTICRDEEVAQAFDNDPLCHNMGTLAGLAGMLDRARALETGTVRVMDGVGEGGKTRLLITMGTDDQICSWPAVQELFKHTAVEDKELKMYEGWYHKLHLEPGKDKDIACADMAKWILDRCEGGSRMAAKL</sequence>
<feature type="domain" description="Serine aminopeptidase S33" evidence="1">
    <location>
        <begin position="33"/>
        <end position="285"/>
    </location>
</feature>